<reference evidence="1" key="1">
    <citation type="submission" date="2020-01" db="EMBL/GenBank/DDBJ databases">
        <title>Insect and environment-associated Actinomycetes.</title>
        <authorList>
            <person name="Currrie C."/>
            <person name="Chevrette M."/>
            <person name="Carlson C."/>
            <person name="Stubbendieck R."/>
            <person name="Wendt-Pienkowski E."/>
        </authorList>
    </citation>
    <scope>NUCLEOTIDE SEQUENCE</scope>
    <source>
        <strain evidence="1">SID7499</strain>
    </source>
</reference>
<feature type="non-terminal residue" evidence="1">
    <location>
        <position position="82"/>
    </location>
</feature>
<dbReference type="GO" id="GO:0016787">
    <property type="term" value="F:hydrolase activity"/>
    <property type="evidence" value="ECO:0007669"/>
    <property type="project" value="UniProtKB-KW"/>
</dbReference>
<protein>
    <submittedName>
        <fullName evidence="1">Alpha/beta hydrolase</fullName>
    </submittedName>
</protein>
<dbReference type="EMBL" id="JAAGMN010006932">
    <property type="protein sequence ID" value="NEE17778.1"/>
    <property type="molecule type" value="Genomic_DNA"/>
</dbReference>
<evidence type="ECO:0000313" key="1">
    <source>
        <dbReference type="EMBL" id="NEE17778.1"/>
    </source>
</evidence>
<proteinExistence type="predicted"/>
<keyword evidence="1" id="KW-0378">Hydrolase</keyword>
<dbReference type="InterPro" id="IPR029058">
    <property type="entry name" value="AB_hydrolase_fold"/>
</dbReference>
<dbReference type="AlphaFoldDB" id="A0A6G3XIY4"/>
<name>A0A6G3XIY4_9ACTN</name>
<gene>
    <name evidence="1" type="ORF">G3M58_66370</name>
</gene>
<accession>A0A6G3XIY4</accession>
<comment type="caution">
    <text evidence="1">The sequence shown here is derived from an EMBL/GenBank/DDBJ whole genome shotgun (WGS) entry which is preliminary data.</text>
</comment>
<feature type="non-terminal residue" evidence="1">
    <location>
        <position position="1"/>
    </location>
</feature>
<sequence length="82" mass="8510">CTTMKAPKDYDKPDGGDVELAVSRKKATGPGERIGSLLVNPGGPGGSAIGYLQGYAALGYPAQVRARYDMVAIDPRGVARSE</sequence>
<organism evidence="1">
    <name type="scientific">Streptomyces sp. SID7499</name>
    <dbReference type="NCBI Taxonomy" id="2706086"/>
    <lineage>
        <taxon>Bacteria</taxon>
        <taxon>Bacillati</taxon>
        <taxon>Actinomycetota</taxon>
        <taxon>Actinomycetes</taxon>
        <taxon>Kitasatosporales</taxon>
        <taxon>Streptomycetaceae</taxon>
        <taxon>Streptomyces</taxon>
    </lineage>
</organism>
<dbReference type="SUPFAM" id="SSF53474">
    <property type="entry name" value="alpha/beta-Hydrolases"/>
    <property type="match status" value="1"/>
</dbReference>